<keyword evidence="2" id="KW-0540">Nuclease</keyword>
<dbReference type="EMBL" id="JACSPN010000022">
    <property type="protein sequence ID" value="MBE7701654.1"/>
    <property type="molecule type" value="Genomic_DNA"/>
</dbReference>
<dbReference type="GO" id="GO:0004519">
    <property type="term" value="F:endonuclease activity"/>
    <property type="evidence" value="ECO:0007669"/>
    <property type="project" value="UniProtKB-KW"/>
</dbReference>
<comment type="caution">
    <text evidence="2">The sequence shown here is derived from an EMBL/GenBank/DDBJ whole genome shotgun (WGS) entry which is preliminary data.</text>
</comment>
<dbReference type="RefSeq" id="WP_193720881.1">
    <property type="nucleotide sequence ID" value="NZ_JACSPN010000022.1"/>
</dbReference>
<keyword evidence="3" id="KW-1185">Reference proteome</keyword>
<dbReference type="InterPro" id="IPR003615">
    <property type="entry name" value="HNH_nuc"/>
</dbReference>
<evidence type="ECO:0000313" key="2">
    <source>
        <dbReference type="EMBL" id="MBE7701654.1"/>
    </source>
</evidence>
<dbReference type="Proteomes" id="UP000822993">
    <property type="component" value="Unassembled WGS sequence"/>
</dbReference>
<proteinExistence type="predicted"/>
<gene>
    <name evidence="2" type="ORF">H9623_15280</name>
</gene>
<feature type="domain" description="HNH nuclease" evidence="1">
    <location>
        <begin position="188"/>
        <end position="237"/>
    </location>
</feature>
<keyword evidence="2" id="KW-0255">Endonuclease</keyword>
<sequence>MDSAVEAALRARIIQWVHQRADMNGGFLHRDELLDFHIDGGKLPVIDYSRGIRNPRTFSSTLSIVSVADGPYDDAESDDGLLHYAYRAGDPWTGDNRKLRHAMETGMPLILFRKEVPNIYTPVAPVYVVDDEPENRQFLIALDEAFKFIPDPGHLTAPQRAHALRLAKKRLHQPAFRTRVLVAYETQCAVCNIKHGALLDAAHIIPDSDERGLPTVNNGLALCKIHHAAYDHNMLAVTPDYEVRLALDLLEEIDGPMLKHGLQEMHGRQITVPRRRVDRPDRELLAWRFETFKRS</sequence>
<dbReference type="Pfam" id="PF13391">
    <property type="entry name" value="HNH_2"/>
    <property type="match status" value="1"/>
</dbReference>
<evidence type="ECO:0000313" key="3">
    <source>
        <dbReference type="Proteomes" id="UP000822993"/>
    </source>
</evidence>
<organism evidence="2 3">
    <name type="scientific">Oerskovia douganii</name>
    <dbReference type="NCBI Taxonomy" id="2762210"/>
    <lineage>
        <taxon>Bacteria</taxon>
        <taxon>Bacillati</taxon>
        <taxon>Actinomycetota</taxon>
        <taxon>Actinomycetes</taxon>
        <taxon>Micrococcales</taxon>
        <taxon>Cellulomonadaceae</taxon>
        <taxon>Oerskovia</taxon>
    </lineage>
</organism>
<reference evidence="2 3" key="1">
    <citation type="submission" date="2020-08" db="EMBL/GenBank/DDBJ databases">
        <title>A Genomic Blueprint of the Chicken Gut Microbiome.</title>
        <authorList>
            <person name="Gilroy R."/>
            <person name="Ravi A."/>
            <person name="Getino M."/>
            <person name="Pursley I."/>
            <person name="Horton D.L."/>
            <person name="Alikhan N.-F."/>
            <person name="Baker D."/>
            <person name="Gharbi K."/>
            <person name="Hall N."/>
            <person name="Watson M."/>
            <person name="Adriaenssens E.M."/>
            <person name="Foster-Nyarko E."/>
            <person name="Jarju S."/>
            <person name="Secka A."/>
            <person name="Antonio M."/>
            <person name="Oren A."/>
            <person name="Chaudhuri R."/>
            <person name="La Ragione R.M."/>
            <person name="Hildebrand F."/>
            <person name="Pallen M.J."/>
        </authorList>
    </citation>
    <scope>NUCLEOTIDE SEQUENCE [LARGE SCALE GENOMIC DNA]</scope>
    <source>
        <strain evidence="2 3">Sa1BUA8</strain>
    </source>
</reference>
<protein>
    <submittedName>
        <fullName evidence="2">HNH endonuclease</fullName>
    </submittedName>
</protein>
<accession>A0A9D5UC76</accession>
<evidence type="ECO:0000259" key="1">
    <source>
        <dbReference type="Pfam" id="PF13391"/>
    </source>
</evidence>
<dbReference type="AlphaFoldDB" id="A0A9D5UC76"/>
<name>A0A9D5UC76_9CELL</name>
<keyword evidence="2" id="KW-0378">Hydrolase</keyword>